<reference evidence="1 2" key="1">
    <citation type="journal article" date="2014" name="MBio">
        <title>The Ordospora colligata genome; evolution of extreme reduction in microsporidia and host-to-parasite horizontal gene transfer.</title>
        <authorList>
            <person name="Pombert J.-F."/>
            <person name="Haag K.L."/>
            <person name="Beidas S."/>
            <person name="Ebert D."/>
            <person name="Keeling P.J."/>
        </authorList>
    </citation>
    <scope>NUCLEOTIDE SEQUENCE [LARGE SCALE GENOMIC DNA]</scope>
    <source>
        <strain evidence="1 2">OC4</strain>
    </source>
</reference>
<protein>
    <submittedName>
        <fullName evidence="1">Uncharacterized protein</fullName>
    </submittedName>
</protein>
<dbReference type="HOGENOM" id="CLU_771675_0_0_1"/>
<comment type="caution">
    <text evidence="1">The sequence shown here is derived from an EMBL/GenBank/DDBJ whole genome shotgun (WGS) entry which is preliminary data.</text>
</comment>
<dbReference type="OrthoDB" id="2194086at2759"/>
<dbReference type="EMBL" id="JOKQ01000003">
    <property type="protein sequence ID" value="KHN70144.1"/>
    <property type="molecule type" value="Genomic_DNA"/>
</dbReference>
<evidence type="ECO:0000313" key="2">
    <source>
        <dbReference type="Proteomes" id="UP000031056"/>
    </source>
</evidence>
<sequence length="378" mass="43745">MLDGIKARVDGQEVFLEIDGLKIRIKRPTECKHSECLHGHGNADGAINEEAHKDFTSKCCTAKEIAFKDIMLTEIRSLHVKNSDGFFLRLNLCEDAVVIGFDTHHLRDMAKSIILSFMKTEQEIIKKALDSDVDAKAIYSNIKQHVSLSKFWAINKDRMKQIVGITRQQPSIEIDFMQDETQQITSPALLKIFGQMNCSMNQFQNLLKQSYFFSTKNQKNSLDRLISSSIREYETKQDFASRINSHSALALRPAEYTDISPSTKEGKKVEFLPVYPFEEIREKRPRRQFEFKSAPLKCDVQLEIMPMIEKINFDKKDLIWIRDLSRVVYKATKEGNNEFLTEAQILTKHFLENMTNKYGSDAVVYVRRILPTYFMTSE</sequence>
<dbReference type="VEuPathDB" id="MicrosporidiaDB:M896_031310"/>
<organism evidence="1 2">
    <name type="scientific">Ordospora colligata OC4</name>
    <dbReference type="NCBI Taxonomy" id="1354746"/>
    <lineage>
        <taxon>Eukaryota</taxon>
        <taxon>Fungi</taxon>
        <taxon>Fungi incertae sedis</taxon>
        <taxon>Microsporidia</taxon>
        <taxon>Ordosporidae</taxon>
        <taxon>Ordospora</taxon>
    </lineage>
</organism>
<dbReference type="Proteomes" id="UP000031056">
    <property type="component" value="Unassembled WGS sequence"/>
</dbReference>
<accession>A0A0B2ULI5</accession>
<dbReference type="RefSeq" id="XP_014564186.1">
    <property type="nucleotide sequence ID" value="XM_014708700.1"/>
</dbReference>
<proteinExistence type="predicted"/>
<dbReference type="AlphaFoldDB" id="A0A0B2ULI5"/>
<keyword evidence="2" id="KW-1185">Reference proteome</keyword>
<dbReference type="GeneID" id="26261415"/>
<name>A0A0B2ULI5_9MICR</name>
<evidence type="ECO:0000313" key="1">
    <source>
        <dbReference type="EMBL" id="KHN70144.1"/>
    </source>
</evidence>
<gene>
    <name evidence="1" type="ORF">M896_031310</name>
</gene>
<dbReference type="InParanoid" id="A0A0B2ULI5"/>